<accession>A0A2K2BMB7</accession>
<comment type="subunit">
    <text evidence="4">Homodimer.</text>
</comment>
<dbReference type="EMBL" id="CM009291">
    <property type="protein sequence ID" value="PNT50929.2"/>
    <property type="molecule type" value="Genomic_DNA"/>
</dbReference>
<comment type="similarity">
    <text evidence="4">Belongs to the NIPA (TC 2.A.7) family.</text>
</comment>
<evidence type="ECO:0000313" key="6">
    <source>
        <dbReference type="EMBL" id="PNT50929.2"/>
    </source>
</evidence>
<dbReference type="InterPro" id="IPR008521">
    <property type="entry name" value="Mg_trans_NIPA"/>
</dbReference>
<keyword evidence="4" id="KW-0967">Endosome</keyword>
<dbReference type="GO" id="GO:0015095">
    <property type="term" value="F:magnesium ion transmembrane transporter activity"/>
    <property type="evidence" value="ECO:0007669"/>
    <property type="project" value="UniProtKB-UniRule"/>
</dbReference>
<dbReference type="PANTHER" id="PTHR12570">
    <property type="match status" value="1"/>
</dbReference>
<keyword evidence="4" id="KW-0813">Transport</keyword>
<keyword evidence="2 4" id="KW-1133">Transmembrane helix</keyword>
<feature type="transmembrane region" description="Helical" evidence="4">
    <location>
        <begin position="68"/>
        <end position="88"/>
    </location>
</feature>
<evidence type="ECO:0000256" key="2">
    <source>
        <dbReference type="ARBA" id="ARBA00022989"/>
    </source>
</evidence>
<comment type="subcellular location">
    <subcellularLocation>
        <location evidence="4">Cell membrane</location>
        <topology evidence="4">Multi-pass membrane protein</topology>
    </subcellularLocation>
    <subcellularLocation>
        <location evidence="4">Early endosome</location>
    </subcellularLocation>
</comment>
<keyword evidence="3 4" id="KW-0472">Membrane</keyword>
<dbReference type="PANTHER" id="PTHR12570:SF9">
    <property type="entry name" value="MAGNESIUM TRANSPORTER NIPA8-RELATED"/>
    <property type="match status" value="1"/>
</dbReference>
<proteinExistence type="inferred from homology"/>
<gene>
    <name evidence="6" type="ORF">POPTR_002G215000</name>
</gene>
<evidence type="ECO:0000313" key="7">
    <source>
        <dbReference type="Proteomes" id="UP000006729"/>
    </source>
</evidence>
<evidence type="ECO:0000256" key="1">
    <source>
        <dbReference type="ARBA" id="ARBA00022692"/>
    </source>
</evidence>
<keyword evidence="7" id="KW-1185">Reference proteome</keyword>
<evidence type="ECO:0000256" key="3">
    <source>
        <dbReference type="ARBA" id="ARBA00023136"/>
    </source>
</evidence>
<dbReference type="STRING" id="3694.A0A2K2BMB7"/>
<feature type="transmembrane region" description="Helical" evidence="4">
    <location>
        <begin position="38"/>
        <end position="61"/>
    </location>
</feature>
<keyword evidence="4" id="KW-0460">Magnesium</keyword>
<dbReference type="Proteomes" id="UP000006729">
    <property type="component" value="Chromosome 2"/>
</dbReference>
<comment type="function">
    <text evidence="4">Acts as a Mg(2+) transporter. Can also transport other divalent cations such as Fe(2+), Sr(2+), Ba(2+), Mn(2+) and Co(2+) but to a much less extent than Mg(2+).</text>
</comment>
<keyword evidence="1 4" id="KW-0812">Transmembrane</keyword>
<protein>
    <recommendedName>
        <fullName evidence="4">Probable magnesium transporter</fullName>
    </recommendedName>
</protein>
<keyword evidence="4" id="KW-0406">Ion transport</keyword>
<dbReference type="GO" id="GO:0005769">
    <property type="term" value="C:early endosome"/>
    <property type="evidence" value="ECO:0007669"/>
    <property type="project" value="UniProtKB-SubCell"/>
</dbReference>
<comment type="caution">
    <text evidence="4">Lacks conserved residue(s) required for the propagation of feature annotation.</text>
</comment>
<reference evidence="6 7" key="1">
    <citation type="journal article" date="2006" name="Science">
        <title>The genome of black cottonwood, Populus trichocarpa (Torr. &amp; Gray).</title>
        <authorList>
            <person name="Tuskan G.A."/>
            <person name="Difazio S."/>
            <person name="Jansson S."/>
            <person name="Bohlmann J."/>
            <person name="Grigoriev I."/>
            <person name="Hellsten U."/>
            <person name="Putnam N."/>
            <person name="Ralph S."/>
            <person name="Rombauts S."/>
            <person name="Salamov A."/>
            <person name="Schein J."/>
            <person name="Sterck L."/>
            <person name="Aerts A."/>
            <person name="Bhalerao R.R."/>
            <person name="Bhalerao R.P."/>
            <person name="Blaudez D."/>
            <person name="Boerjan W."/>
            <person name="Brun A."/>
            <person name="Brunner A."/>
            <person name="Busov V."/>
            <person name="Campbell M."/>
            <person name="Carlson J."/>
            <person name="Chalot M."/>
            <person name="Chapman J."/>
            <person name="Chen G.L."/>
            <person name="Cooper D."/>
            <person name="Coutinho P.M."/>
            <person name="Couturier J."/>
            <person name="Covert S."/>
            <person name="Cronk Q."/>
            <person name="Cunningham R."/>
            <person name="Davis J."/>
            <person name="Degroeve S."/>
            <person name="Dejardin A."/>
            <person name="Depamphilis C."/>
            <person name="Detter J."/>
            <person name="Dirks B."/>
            <person name="Dubchak I."/>
            <person name="Duplessis S."/>
            <person name="Ehlting J."/>
            <person name="Ellis B."/>
            <person name="Gendler K."/>
            <person name="Goodstein D."/>
            <person name="Gribskov M."/>
            <person name="Grimwood J."/>
            <person name="Groover A."/>
            <person name="Gunter L."/>
            <person name="Hamberger B."/>
            <person name="Heinze B."/>
            <person name="Helariutta Y."/>
            <person name="Henrissat B."/>
            <person name="Holligan D."/>
            <person name="Holt R."/>
            <person name="Huang W."/>
            <person name="Islam-Faridi N."/>
            <person name="Jones S."/>
            <person name="Jones-Rhoades M."/>
            <person name="Jorgensen R."/>
            <person name="Joshi C."/>
            <person name="Kangasjarvi J."/>
            <person name="Karlsson J."/>
            <person name="Kelleher C."/>
            <person name="Kirkpatrick R."/>
            <person name="Kirst M."/>
            <person name="Kohler A."/>
            <person name="Kalluri U."/>
            <person name="Larimer F."/>
            <person name="Leebens-Mack J."/>
            <person name="Leple J.C."/>
            <person name="Locascio P."/>
            <person name="Lou Y."/>
            <person name="Lucas S."/>
            <person name="Martin F."/>
            <person name="Montanini B."/>
            <person name="Napoli C."/>
            <person name="Nelson D.R."/>
            <person name="Nelson C."/>
            <person name="Nieminen K."/>
            <person name="Nilsson O."/>
            <person name="Pereda V."/>
            <person name="Peter G."/>
            <person name="Philippe R."/>
            <person name="Pilate G."/>
            <person name="Poliakov A."/>
            <person name="Razumovskaya J."/>
            <person name="Richardson P."/>
            <person name="Rinaldi C."/>
            <person name="Ritland K."/>
            <person name="Rouze P."/>
            <person name="Ryaboy D."/>
            <person name="Schmutz J."/>
            <person name="Schrader J."/>
            <person name="Segerman B."/>
            <person name="Shin H."/>
            <person name="Siddiqui A."/>
            <person name="Sterky F."/>
            <person name="Terry A."/>
            <person name="Tsai C.J."/>
            <person name="Uberbacher E."/>
            <person name="Unneberg P."/>
            <person name="Vahala J."/>
            <person name="Wall K."/>
            <person name="Wessler S."/>
            <person name="Yang G."/>
            <person name="Yin T."/>
            <person name="Douglas C."/>
            <person name="Marra M."/>
            <person name="Sandberg G."/>
            <person name="Van de Peer Y."/>
            <person name="Rokhsar D."/>
        </authorList>
    </citation>
    <scope>NUCLEOTIDE SEQUENCE [LARGE SCALE GENOMIC DNA]</scope>
    <source>
        <strain evidence="7">cv. Nisqually</strain>
    </source>
</reference>
<evidence type="ECO:0000256" key="4">
    <source>
        <dbReference type="RuleBase" id="RU363078"/>
    </source>
</evidence>
<dbReference type="GO" id="GO:0005886">
    <property type="term" value="C:plasma membrane"/>
    <property type="evidence" value="ECO:0007669"/>
    <property type="project" value="UniProtKB-SubCell"/>
</dbReference>
<name>A0A2K2BMB7_POPTR</name>
<keyword evidence="4" id="KW-1003">Cell membrane</keyword>
<organism evidence="6 7">
    <name type="scientific">Populus trichocarpa</name>
    <name type="common">Western balsam poplar</name>
    <name type="synonym">Populus balsamifera subsp. trichocarpa</name>
    <dbReference type="NCBI Taxonomy" id="3694"/>
    <lineage>
        <taxon>Eukaryota</taxon>
        <taxon>Viridiplantae</taxon>
        <taxon>Streptophyta</taxon>
        <taxon>Embryophyta</taxon>
        <taxon>Tracheophyta</taxon>
        <taxon>Spermatophyta</taxon>
        <taxon>Magnoliopsida</taxon>
        <taxon>eudicotyledons</taxon>
        <taxon>Gunneridae</taxon>
        <taxon>Pentapetalae</taxon>
        <taxon>rosids</taxon>
        <taxon>fabids</taxon>
        <taxon>Malpighiales</taxon>
        <taxon>Salicaceae</taxon>
        <taxon>Saliceae</taxon>
        <taxon>Populus</taxon>
    </lineage>
</organism>
<feature type="region of interest" description="Disordered" evidence="5">
    <location>
        <begin position="119"/>
        <end position="139"/>
    </location>
</feature>
<dbReference type="InParanoid" id="A0A2K2BMB7"/>
<dbReference type="AlphaFoldDB" id="A0A2K2BMB7"/>
<evidence type="ECO:0000256" key="5">
    <source>
        <dbReference type="SAM" id="MobiDB-lite"/>
    </source>
</evidence>
<sequence length="139" mass="15583">MTFLFYCLILILLVALHHYIYRREIMLAISGQDLRPYWHMLLPFSYVVVLGAVGSFSVLFAKSLLNEGLALFDAILIVPMFKIVWTFFSICGEVKDNASLVSVVSSSISTETDRLVISSEDAQNMDPRSPEQASNGDEN</sequence>